<keyword evidence="4" id="KW-1185">Reference proteome</keyword>
<protein>
    <submittedName>
        <fullName evidence="3">Glycosyltransferase involved in cell wall biosynthesis</fullName>
    </submittedName>
</protein>
<evidence type="ECO:0000259" key="2">
    <source>
        <dbReference type="Pfam" id="PF13439"/>
    </source>
</evidence>
<proteinExistence type="predicted"/>
<dbReference type="GO" id="GO:0016757">
    <property type="term" value="F:glycosyltransferase activity"/>
    <property type="evidence" value="ECO:0007669"/>
    <property type="project" value="InterPro"/>
</dbReference>
<sequence>MTHVSRDLLASRPAQATEIRAIFDERAAAPLRPIRVALIGTYTPRKCGIATFTTDIAEKLREFRADVDVEVYALDDADAPLTYEGVTDTILGSDQETFSRAARAINESAVDAVWLQHEYGIYGDDDGIAVCDFVDRLAAPLILTCHTVLAEPSDRQRAILRHLVTRASRIMVMSRHSRDLLSREYGANPEILEVIEHGAPDRPFGRQTEFKSRFGLTDRKVLMTFGLLGPGKGLERAIEALPAIVKNHPEAIYRIVGATHPNLVASQGEAYREGLMDLAERLGVSDHIEWDNRFLDTDELLDQLEACDIYITPYPNLQQSTSGTLSYAVALGKAVISTRYLHACELLGDNVGCLIEPGSYEEIARSVSNLLDNPADLSAMQRRAYDRGRETIWPRFAEATAKLAAAAVAPAPRRASLTATPGLSGVLAMCDSTGMLQHAIGIVPDRRHGYCLDDNVRALMLMNVAEGLHPTERMRWSMIYASFIQDAWNPEAQRFRNFMRFDRSWCEDIGSDDSNGRAIWALGQTALCAPDENMREWARNLYEHVLPQMSGIGSPRAVAFEVLGAAAMLRSAPGHAMSLEVIARGGDLLERLLGGGRRPDWAWFEAVLGYDNPRLPQAMIEAGLALGRDDWTASGLETLEWICRSQQSSTGQFRPIGSESFGKEHTFLPFDQQPLEAQAAIEAALTAHNASEAAFWYEHASAAWSWFFGGNDRGVQLADMATGRCRDGVTPRGANRNCGAESILAFQLSHYAMLALYRMTAESR</sequence>
<gene>
    <name evidence="3" type="ORF">GGR39_001696</name>
</gene>
<evidence type="ECO:0000259" key="1">
    <source>
        <dbReference type="Pfam" id="PF00534"/>
    </source>
</evidence>
<reference evidence="3 4" key="1">
    <citation type="submission" date="2020-08" db="EMBL/GenBank/DDBJ databases">
        <title>Genomic Encyclopedia of Type Strains, Phase IV (KMG-IV): sequencing the most valuable type-strain genomes for metagenomic binning, comparative biology and taxonomic classification.</title>
        <authorList>
            <person name="Goeker M."/>
        </authorList>
    </citation>
    <scope>NUCLEOTIDE SEQUENCE [LARGE SCALE GENOMIC DNA]</scope>
    <source>
        <strain evidence="3 4">DSM 27568</strain>
    </source>
</reference>
<organism evidence="3 4">
    <name type="scientific">Novosphingobium fluoreni</name>
    <dbReference type="NCBI Taxonomy" id="1391222"/>
    <lineage>
        <taxon>Bacteria</taxon>
        <taxon>Pseudomonadati</taxon>
        <taxon>Pseudomonadota</taxon>
        <taxon>Alphaproteobacteria</taxon>
        <taxon>Sphingomonadales</taxon>
        <taxon>Sphingomonadaceae</taxon>
        <taxon>Novosphingobium</taxon>
    </lineage>
</organism>
<keyword evidence="3" id="KW-0808">Transferase</keyword>
<dbReference type="Proteomes" id="UP000561459">
    <property type="component" value="Unassembled WGS sequence"/>
</dbReference>
<dbReference type="InterPro" id="IPR001296">
    <property type="entry name" value="Glyco_trans_1"/>
</dbReference>
<comment type="caution">
    <text evidence="3">The sequence shown here is derived from an EMBL/GenBank/DDBJ whole genome shotgun (WGS) entry which is preliminary data.</text>
</comment>
<dbReference type="PANTHER" id="PTHR12526:SF572">
    <property type="entry name" value="BLL5144 PROTEIN"/>
    <property type="match status" value="1"/>
</dbReference>
<dbReference type="SUPFAM" id="SSF53756">
    <property type="entry name" value="UDP-Glycosyltransferase/glycogen phosphorylase"/>
    <property type="match status" value="1"/>
</dbReference>
<dbReference type="RefSeq" id="WP_183616709.1">
    <property type="nucleotide sequence ID" value="NZ_JACIDY010000003.1"/>
</dbReference>
<name>A0A7W6C5T4_9SPHN</name>
<evidence type="ECO:0000313" key="3">
    <source>
        <dbReference type="EMBL" id="MBB3940046.1"/>
    </source>
</evidence>
<feature type="domain" description="Glycosyl transferase family 1" evidence="1">
    <location>
        <begin position="212"/>
        <end position="386"/>
    </location>
</feature>
<dbReference type="Gene3D" id="3.40.50.2000">
    <property type="entry name" value="Glycogen Phosphorylase B"/>
    <property type="match status" value="2"/>
</dbReference>
<dbReference type="CDD" id="cd03822">
    <property type="entry name" value="GT4_mannosyltransferase-like"/>
    <property type="match status" value="1"/>
</dbReference>
<dbReference type="Pfam" id="PF13439">
    <property type="entry name" value="Glyco_transf_4"/>
    <property type="match status" value="1"/>
</dbReference>
<evidence type="ECO:0000313" key="4">
    <source>
        <dbReference type="Proteomes" id="UP000561459"/>
    </source>
</evidence>
<dbReference type="AlphaFoldDB" id="A0A7W6C5T4"/>
<feature type="domain" description="Glycosyltransferase subfamily 4-like N-terminal" evidence="2">
    <location>
        <begin position="48"/>
        <end position="198"/>
    </location>
</feature>
<dbReference type="InterPro" id="IPR028098">
    <property type="entry name" value="Glyco_trans_4-like_N"/>
</dbReference>
<accession>A0A7W6C5T4</accession>
<dbReference type="PANTHER" id="PTHR12526">
    <property type="entry name" value="GLYCOSYLTRANSFERASE"/>
    <property type="match status" value="1"/>
</dbReference>
<dbReference type="EMBL" id="JACIDY010000003">
    <property type="protein sequence ID" value="MBB3940046.1"/>
    <property type="molecule type" value="Genomic_DNA"/>
</dbReference>
<dbReference type="Pfam" id="PF00534">
    <property type="entry name" value="Glycos_transf_1"/>
    <property type="match status" value="1"/>
</dbReference>